<keyword evidence="2" id="KW-1185">Reference proteome</keyword>
<dbReference type="KEGG" id="abae:CL176_09795"/>
<evidence type="ECO:0000313" key="2">
    <source>
        <dbReference type="Proteomes" id="UP000263232"/>
    </source>
</evidence>
<dbReference type="AlphaFoldDB" id="A0A347WMF7"/>
<gene>
    <name evidence="1" type="ORF">CL176_09795</name>
</gene>
<protein>
    <submittedName>
        <fullName evidence="1">Uncharacterized protein</fullName>
    </submittedName>
</protein>
<dbReference type="Proteomes" id="UP000263232">
    <property type="component" value="Chromosome"/>
</dbReference>
<sequence>MSAIITAIKNGHLEEAYFKDVDYKGYQELLGEEIKGAVREALKKVKSDSSCVVRGRISLNASSSSALDRLIKTLNRNK</sequence>
<reference evidence="1 2" key="1">
    <citation type="submission" date="2017-09" db="EMBL/GenBank/DDBJ databases">
        <title>Complete genome sequence of Oxytococcus suis strain ZY16052.</title>
        <authorList>
            <person name="Li F."/>
        </authorList>
    </citation>
    <scope>NUCLEOTIDE SEQUENCE [LARGE SCALE GENOMIC DNA]</scope>
    <source>
        <strain evidence="1 2">ZY16052</strain>
    </source>
</reference>
<proteinExistence type="predicted"/>
<name>A0A347WMF7_9LACT</name>
<dbReference type="EMBL" id="CP023434">
    <property type="protein sequence ID" value="AXY26264.1"/>
    <property type="molecule type" value="Genomic_DNA"/>
</dbReference>
<evidence type="ECO:0000313" key="1">
    <source>
        <dbReference type="EMBL" id="AXY26264.1"/>
    </source>
</evidence>
<organism evidence="1 2">
    <name type="scientific">Suicoccus acidiformans</name>
    <dbReference type="NCBI Taxonomy" id="2036206"/>
    <lineage>
        <taxon>Bacteria</taxon>
        <taxon>Bacillati</taxon>
        <taxon>Bacillota</taxon>
        <taxon>Bacilli</taxon>
        <taxon>Lactobacillales</taxon>
        <taxon>Aerococcaceae</taxon>
        <taxon>Suicoccus</taxon>
    </lineage>
</organism>
<accession>A0A347WMF7</accession>